<reference evidence="8" key="1">
    <citation type="submission" date="2025-08" db="UniProtKB">
        <authorList>
            <consortium name="Ensembl"/>
        </authorList>
    </citation>
    <scope>IDENTIFICATION</scope>
</reference>
<evidence type="ECO:0000256" key="4">
    <source>
        <dbReference type="ARBA" id="ARBA00022729"/>
    </source>
</evidence>
<dbReference type="Ensembl" id="ENSPSMT00000042983.1">
    <property type="protein sequence ID" value="ENSPSMP00000037319.1"/>
    <property type="gene ID" value="ENSPSMG00000025650.1"/>
</dbReference>
<keyword evidence="6" id="KW-1015">Disulfide bond</keyword>
<evidence type="ECO:0000259" key="7">
    <source>
        <dbReference type="Pfam" id="PF00061"/>
    </source>
</evidence>
<reference evidence="8" key="2">
    <citation type="submission" date="2025-09" db="UniProtKB">
        <authorList>
            <consortium name="Ensembl"/>
        </authorList>
    </citation>
    <scope>IDENTIFICATION</scope>
</reference>
<comment type="subcellular location">
    <subcellularLocation>
        <location evidence="1">Secreted</location>
    </subcellularLocation>
</comment>
<evidence type="ECO:0000256" key="2">
    <source>
        <dbReference type="ARBA" id="ARBA00006889"/>
    </source>
</evidence>
<evidence type="ECO:0000313" key="8">
    <source>
        <dbReference type="Ensembl" id="ENSPSMP00000037319.1"/>
    </source>
</evidence>
<comment type="similarity">
    <text evidence="2">Belongs to the calycin superfamily. Lipocalin family.</text>
</comment>
<dbReference type="InterPro" id="IPR012674">
    <property type="entry name" value="Calycin"/>
</dbReference>
<keyword evidence="9" id="KW-1185">Reference proteome</keyword>
<evidence type="ECO:0000256" key="3">
    <source>
        <dbReference type="ARBA" id="ARBA00022525"/>
    </source>
</evidence>
<dbReference type="FunFam" id="2.40.128.20:FF:000008">
    <property type="entry name" value="Major urinary protein"/>
    <property type="match status" value="1"/>
</dbReference>
<dbReference type="GO" id="GO:0005615">
    <property type="term" value="C:extracellular space"/>
    <property type="evidence" value="ECO:0007669"/>
    <property type="project" value="TreeGrafter"/>
</dbReference>
<dbReference type="InterPro" id="IPR002971">
    <property type="entry name" value="Maj_urinary"/>
</dbReference>
<dbReference type="PRINTS" id="PR01221">
    <property type="entry name" value="MAJORURINARY"/>
</dbReference>
<keyword evidence="5" id="KW-0590">Pheromone-binding</keyword>
<evidence type="ECO:0000256" key="6">
    <source>
        <dbReference type="ARBA" id="ARBA00023157"/>
    </source>
</evidence>
<dbReference type="Proteomes" id="UP000694414">
    <property type="component" value="Unplaced"/>
</dbReference>
<dbReference type="InterPro" id="IPR000566">
    <property type="entry name" value="Lipocln_cytosolic_FA-bd_dom"/>
</dbReference>
<proteinExistence type="inferred from homology"/>
<name>A0A8C9ATE0_PROSS</name>
<keyword evidence="4" id="KW-0732">Signal</keyword>
<protein>
    <recommendedName>
        <fullName evidence="7">Lipocalin/cytosolic fatty-acid binding domain-containing protein</fullName>
    </recommendedName>
</protein>
<dbReference type="Pfam" id="PF00061">
    <property type="entry name" value="Lipocalin"/>
    <property type="match status" value="1"/>
</dbReference>
<organism evidence="8 9">
    <name type="scientific">Prolemur simus</name>
    <name type="common">Greater bamboo lemur</name>
    <name type="synonym">Hapalemur simus</name>
    <dbReference type="NCBI Taxonomy" id="1328070"/>
    <lineage>
        <taxon>Eukaryota</taxon>
        <taxon>Metazoa</taxon>
        <taxon>Chordata</taxon>
        <taxon>Craniata</taxon>
        <taxon>Vertebrata</taxon>
        <taxon>Euteleostomi</taxon>
        <taxon>Mammalia</taxon>
        <taxon>Eutheria</taxon>
        <taxon>Euarchontoglires</taxon>
        <taxon>Primates</taxon>
        <taxon>Strepsirrhini</taxon>
        <taxon>Lemuriformes</taxon>
        <taxon>Lemuridae</taxon>
        <taxon>Prolemur</taxon>
    </lineage>
</organism>
<evidence type="ECO:0000313" key="9">
    <source>
        <dbReference type="Proteomes" id="UP000694414"/>
    </source>
</evidence>
<keyword evidence="3" id="KW-0964">Secreted</keyword>
<dbReference type="GO" id="GO:0036094">
    <property type="term" value="F:small molecule binding"/>
    <property type="evidence" value="ECO:0007669"/>
    <property type="project" value="InterPro"/>
</dbReference>
<dbReference type="PANTHER" id="PTHR11430:SF76">
    <property type="entry name" value="MAJOR URINARY PROTEIN 1-RELATED"/>
    <property type="match status" value="1"/>
</dbReference>
<sequence length="192" mass="22431">PRIVMWQSCLGQTLIYFILRELSMWYPLSFFLTQSFYYLLQISGEWYSILLASDHKEKIEENGSMRVFVERIQPLENSSLYFKYHTIINGECSEIPLVCDLTGKDGECSVDYDGHNVATILDTDYTDYLIYHVKNSENEEKSQIMELYGREPDVSPELKEKFVEYCEKYGIVKENILDLTKVGKLSYLAFSS</sequence>
<evidence type="ECO:0000256" key="1">
    <source>
        <dbReference type="ARBA" id="ARBA00004613"/>
    </source>
</evidence>
<dbReference type="GO" id="GO:0005550">
    <property type="term" value="F:pheromone binding"/>
    <property type="evidence" value="ECO:0007669"/>
    <property type="project" value="UniProtKB-KW"/>
</dbReference>
<dbReference type="AlphaFoldDB" id="A0A8C9ATE0"/>
<dbReference type="SUPFAM" id="SSF50814">
    <property type="entry name" value="Lipocalins"/>
    <property type="match status" value="1"/>
</dbReference>
<dbReference type="GeneTree" id="ENSGT01050000244868"/>
<feature type="domain" description="Lipocalin/cytosolic fatty-acid binding" evidence="7">
    <location>
        <begin position="43"/>
        <end position="181"/>
    </location>
</feature>
<evidence type="ECO:0000256" key="5">
    <source>
        <dbReference type="ARBA" id="ARBA00023106"/>
    </source>
</evidence>
<dbReference type="Gene3D" id="2.40.128.20">
    <property type="match status" value="1"/>
</dbReference>
<dbReference type="PRINTS" id="PR00179">
    <property type="entry name" value="LIPOCALIN"/>
</dbReference>
<accession>A0A8C9ATE0</accession>
<dbReference type="InterPro" id="IPR002345">
    <property type="entry name" value="Lipocalin"/>
</dbReference>
<dbReference type="PANTHER" id="PTHR11430">
    <property type="entry name" value="LIPOCALIN"/>
    <property type="match status" value="1"/>
</dbReference>